<gene>
    <name evidence="2" type="ORF">L345_16741</name>
</gene>
<proteinExistence type="predicted"/>
<evidence type="ECO:0000256" key="1">
    <source>
        <dbReference type="SAM" id="MobiDB-lite"/>
    </source>
</evidence>
<dbReference type="EMBL" id="AZIM01008234">
    <property type="protein sequence ID" value="ETE57540.1"/>
    <property type="molecule type" value="Genomic_DNA"/>
</dbReference>
<comment type="caution">
    <text evidence="2">The sequence shown here is derived from an EMBL/GenBank/DDBJ whole genome shotgun (WGS) entry which is preliminary data.</text>
</comment>
<feature type="region of interest" description="Disordered" evidence="1">
    <location>
        <begin position="1"/>
        <end position="20"/>
    </location>
</feature>
<sequence length="62" mass="6840">MRSEKLRQGFPKGFTPGLHAPHSSCVCVCVCGPPQSESCLFFFRFLLQRPTTGVRAAAHPLH</sequence>
<reference evidence="2 3" key="1">
    <citation type="journal article" date="2013" name="Proc. Natl. Acad. Sci. U.S.A.">
        <title>The king cobra genome reveals dynamic gene evolution and adaptation in the snake venom system.</title>
        <authorList>
            <person name="Vonk F.J."/>
            <person name="Casewell N.R."/>
            <person name="Henkel C.V."/>
            <person name="Heimberg A.M."/>
            <person name="Jansen H.J."/>
            <person name="McCleary R.J."/>
            <person name="Kerkkamp H.M."/>
            <person name="Vos R.A."/>
            <person name="Guerreiro I."/>
            <person name="Calvete J.J."/>
            <person name="Wuster W."/>
            <person name="Woods A.E."/>
            <person name="Logan J.M."/>
            <person name="Harrison R.A."/>
            <person name="Castoe T.A."/>
            <person name="de Koning A.P."/>
            <person name="Pollock D.D."/>
            <person name="Yandell M."/>
            <person name="Calderon D."/>
            <person name="Renjifo C."/>
            <person name="Currier R.B."/>
            <person name="Salgado D."/>
            <person name="Pla D."/>
            <person name="Sanz L."/>
            <person name="Hyder A.S."/>
            <person name="Ribeiro J.M."/>
            <person name="Arntzen J.W."/>
            <person name="van den Thillart G.E."/>
            <person name="Boetzer M."/>
            <person name="Pirovano W."/>
            <person name="Dirks R.P."/>
            <person name="Spaink H.P."/>
            <person name="Duboule D."/>
            <person name="McGlinn E."/>
            <person name="Kini R.M."/>
            <person name="Richardson M.K."/>
        </authorList>
    </citation>
    <scope>NUCLEOTIDE SEQUENCE</scope>
    <source>
        <tissue evidence="2">Blood</tissue>
    </source>
</reference>
<keyword evidence="3" id="KW-1185">Reference proteome</keyword>
<accession>V8N613</accession>
<dbReference type="Proteomes" id="UP000018936">
    <property type="component" value="Unassembled WGS sequence"/>
</dbReference>
<evidence type="ECO:0000313" key="2">
    <source>
        <dbReference type="EMBL" id="ETE57540.1"/>
    </source>
</evidence>
<evidence type="ECO:0000313" key="3">
    <source>
        <dbReference type="Proteomes" id="UP000018936"/>
    </source>
</evidence>
<dbReference type="AlphaFoldDB" id="V8N613"/>
<feature type="non-terminal residue" evidence="2">
    <location>
        <position position="1"/>
    </location>
</feature>
<organism evidence="2 3">
    <name type="scientific">Ophiophagus hannah</name>
    <name type="common">King cobra</name>
    <name type="synonym">Naja hannah</name>
    <dbReference type="NCBI Taxonomy" id="8665"/>
    <lineage>
        <taxon>Eukaryota</taxon>
        <taxon>Metazoa</taxon>
        <taxon>Chordata</taxon>
        <taxon>Craniata</taxon>
        <taxon>Vertebrata</taxon>
        <taxon>Euteleostomi</taxon>
        <taxon>Lepidosauria</taxon>
        <taxon>Squamata</taxon>
        <taxon>Bifurcata</taxon>
        <taxon>Unidentata</taxon>
        <taxon>Episquamata</taxon>
        <taxon>Toxicofera</taxon>
        <taxon>Serpentes</taxon>
        <taxon>Colubroidea</taxon>
        <taxon>Elapidae</taxon>
        <taxon>Elapinae</taxon>
        <taxon>Ophiophagus</taxon>
    </lineage>
</organism>
<name>V8N613_OPHHA</name>
<protein>
    <submittedName>
        <fullName evidence="2">Uncharacterized protein</fullName>
    </submittedName>
</protein>